<keyword evidence="2" id="KW-1185">Reference proteome</keyword>
<evidence type="ECO:0000313" key="1">
    <source>
        <dbReference type="EMBL" id="PNV74362.1"/>
    </source>
</evidence>
<reference evidence="1" key="1">
    <citation type="submission" date="2018-01" db="EMBL/GenBank/DDBJ databases">
        <title>Genomic characterization of Leptospira inadai serogroup Lyme isolated from captured rat in Brazil and comparative analysis with human reference strain.</title>
        <authorList>
            <person name="Moreno L.Z."/>
            <person name="Loureiro A.P."/>
            <person name="Miraglia F."/>
            <person name="Kremer F.S."/>
            <person name="Eslabao M.R."/>
            <person name="Dellagostin O.A."/>
            <person name="Lilenbaum W."/>
            <person name="Moreno A.M."/>
        </authorList>
    </citation>
    <scope>NUCLEOTIDE SEQUENCE [LARGE SCALE GENOMIC DNA]</scope>
    <source>
        <strain evidence="1">M34/99</strain>
    </source>
</reference>
<dbReference type="EMBL" id="MCRM02000015">
    <property type="protein sequence ID" value="PNV74362.1"/>
    <property type="molecule type" value="Genomic_DNA"/>
</dbReference>
<protein>
    <submittedName>
        <fullName evidence="1">Uncharacterized protein</fullName>
    </submittedName>
</protein>
<proteinExistence type="predicted"/>
<sequence>MPTLKEDELRRSGGEDKGLILVTYSVPPEHAVVDYLSENLPLTSLLDRKIDVPVIHGHPLFQEGISRQGPERLFPKIGVEWVQDSFTEYLGLNEKHFRNTSEFIDYLNEIKQIPDTRRLATDKFLEQFSSSKFYQQFQHLTTSEIAITGFASGGPSERRTAQWMFEITSSLMQPLQHDFGKLYPGAEVLLPESSIVNLETEELGQPIFGFEISIRIVQVRSIFRAKPKFLFPRVRKITATFE</sequence>
<accession>A0ABX4YGG6</accession>
<dbReference type="Proteomes" id="UP000094669">
    <property type="component" value="Unassembled WGS sequence"/>
</dbReference>
<comment type="caution">
    <text evidence="1">The sequence shown here is derived from an EMBL/GenBank/DDBJ whole genome shotgun (WGS) entry which is preliminary data.</text>
</comment>
<name>A0ABX4YGG6_9LEPT</name>
<organism evidence="1 2">
    <name type="scientific">Leptospira inadai serovar Lyme</name>
    <dbReference type="NCBI Taxonomy" id="293084"/>
    <lineage>
        <taxon>Bacteria</taxon>
        <taxon>Pseudomonadati</taxon>
        <taxon>Spirochaetota</taxon>
        <taxon>Spirochaetia</taxon>
        <taxon>Leptospirales</taxon>
        <taxon>Leptospiraceae</taxon>
        <taxon>Leptospira</taxon>
    </lineage>
</organism>
<dbReference type="RefSeq" id="WP_010420202.1">
    <property type="nucleotide sequence ID" value="NZ_MCRM02000015.1"/>
</dbReference>
<gene>
    <name evidence="1" type="ORF">BES34_014355</name>
</gene>
<evidence type="ECO:0000313" key="2">
    <source>
        <dbReference type="Proteomes" id="UP000094669"/>
    </source>
</evidence>